<protein>
    <submittedName>
        <fullName evidence="1">Uncharacterized protein</fullName>
    </submittedName>
</protein>
<dbReference type="AlphaFoldDB" id="A0A381SEB9"/>
<evidence type="ECO:0000313" key="1">
    <source>
        <dbReference type="EMBL" id="SVA02316.1"/>
    </source>
</evidence>
<name>A0A381SEB9_9ZZZZ</name>
<feature type="non-terminal residue" evidence="1">
    <location>
        <position position="24"/>
    </location>
</feature>
<dbReference type="EMBL" id="UINC01002992">
    <property type="protein sequence ID" value="SVA02316.1"/>
    <property type="molecule type" value="Genomic_DNA"/>
</dbReference>
<accession>A0A381SEB9</accession>
<sequence>MNIKQILQNEGYVFKHYESVHSTM</sequence>
<gene>
    <name evidence="1" type="ORF">METZ01_LOCUS55170</name>
</gene>
<organism evidence="1">
    <name type="scientific">marine metagenome</name>
    <dbReference type="NCBI Taxonomy" id="408172"/>
    <lineage>
        <taxon>unclassified sequences</taxon>
        <taxon>metagenomes</taxon>
        <taxon>ecological metagenomes</taxon>
    </lineage>
</organism>
<proteinExistence type="predicted"/>
<reference evidence="1" key="1">
    <citation type="submission" date="2018-05" db="EMBL/GenBank/DDBJ databases">
        <authorList>
            <person name="Lanie J.A."/>
            <person name="Ng W.-L."/>
            <person name="Kazmierczak K.M."/>
            <person name="Andrzejewski T.M."/>
            <person name="Davidsen T.M."/>
            <person name="Wayne K.J."/>
            <person name="Tettelin H."/>
            <person name="Glass J.I."/>
            <person name="Rusch D."/>
            <person name="Podicherti R."/>
            <person name="Tsui H.-C.T."/>
            <person name="Winkler M.E."/>
        </authorList>
    </citation>
    <scope>NUCLEOTIDE SEQUENCE</scope>
</reference>